<reference evidence="2" key="1">
    <citation type="journal article" date="2019" name="Int. J. Syst. Evol. Microbiol.">
        <title>The Global Catalogue of Microorganisms (GCM) 10K type strain sequencing project: providing services to taxonomists for standard genome sequencing and annotation.</title>
        <authorList>
            <consortium name="The Broad Institute Genomics Platform"/>
            <consortium name="The Broad Institute Genome Sequencing Center for Infectious Disease"/>
            <person name="Wu L."/>
            <person name="Ma J."/>
        </authorList>
    </citation>
    <scope>NUCLEOTIDE SEQUENCE [LARGE SCALE GENOMIC DNA]</scope>
    <source>
        <strain evidence="2">JCM 18204</strain>
    </source>
</reference>
<evidence type="ECO:0000313" key="1">
    <source>
        <dbReference type="EMBL" id="GAA4795650.1"/>
    </source>
</evidence>
<gene>
    <name evidence="1" type="ORF">GCM10023307_21830</name>
</gene>
<dbReference type="Proteomes" id="UP001499959">
    <property type="component" value="Unassembled WGS sequence"/>
</dbReference>
<evidence type="ECO:0000313" key="2">
    <source>
        <dbReference type="Proteomes" id="UP001499959"/>
    </source>
</evidence>
<accession>A0ABP9BK21</accession>
<organism evidence="1 2">
    <name type="scientific">Lysobacter hankyongensis</name>
    <dbReference type="NCBI Taxonomy" id="1176535"/>
    <lineage>
        <taxon>Bacteria</taxon>
        <taxon>Pseudomonadati</taxon>
        <taxon>Pseudomonadota</taxon>
        <taxon>Gammaproteobacteria</taxon>
        <taxon>Lysobacterales</taxon>
        <taxon>Lysobacteraceae</taxon>
        <taxon>Lysobacter</taxon>
    </lineage>
</organism>
<dbReference type="RefSeq" id="WP_345303354.1">
    <property type="nucleotide sequence ID" value="NZ_BAABJE010000010.1"/>
</dbReference>
<protein>
    <submittedName>
        <fullName evidence="1">Uncharacterized protein</fullName>
    </submittedName>
</protein>
<keyword evidence="2" id="KW-1185">Reference proteome</keyword>
<sequence>MNETTSHTLQANGLPQPPIPQRLRELLKDYPGHLARIQEVLNRVAVDRAKSVPLFEQAIWALEGRTDAFVREAQAELAEANKNGVAEAIALAEAKTSLMRRAASPNGGLKGLHELWDFFQLHKEVLK</sequence>
<proteinExistence type="predicted"/>
<dbReference type="EMBL" id="BAABJE010000010">
    <property type="protein sequence ID" value="GAA4795650.1"/>
    <property type="molecule type" value="Genomic_DNA"/>
</dbReference>
<comment type="caution">
    <text evidence="1">The sequence shown here is derived from an EMBL/GenBank/DDBJ whole genome shotgun (WGS) entry which is preliminary data.</text>
</comment>
<name>A0ABP9BK21_9GAMM</name>